<dbReference type="Proteomes" id="UP000887565">
    <property type="component" value="Unplaced"/>
</dbReference>
<reference evidence="2" key="1">
    <citation type="submission" date="2022-11" db="UniProtKB">
        <authorList>
            <consortium name="WormBaseParasite"/>
        </authorList>
    </citation>
    <scope>IDENTIFICATION</scope>
</reference>
<evidence type="ECO:0000313" key="2">
    <source>
        <dbReference type="WBParaSite" id="nRc.2.0.1.t23782-RA"/>
    </source>
</evidence>
<keyword evidence="1" id="KW-1185">Reference proteome</keyword>
<proteinExistence type="predicted"/>
<protein>
    <submittedName>
        <fullName evidence="2">Uncharacterized protein</fullName>
    </submittedName>
</protein>
<accession>A0A915JC96</accession>
<name>A0A915JC96_ROMCU</name>
<sequence>MIYPQPAAPMPMAAENVVAANFTKAVQPRPVHYLQANATFIFVYSTNQVIVEPTVIVLSSRLCPRSVIAVSAVTSHLVR</sequence>
<organism evidence="1 2">
    <name type="scientific">Romanomermis culicivorax</name>
    <name type="common">Nematode worm</name>
    <dbReference type="NCBI Taxonomy" id="13658"/>
    <lineage>
        <taxon>Eukaryota</taxon>
        <taxon>Metazoa</taxon>
        <taxon>Ecdysozoa</taxon>
        <taxon>Nematoda</taxon>
        <taxon>Enoplea</taxon>
        <taxon>Dorylaimia</taxon>
        <taxon>Mermithida</taxon>
        <taxon>Mermithoidea</taxon>
        <taxon>Mermithidae</taxon>
        <taxon>Romanomermis</taxon>
    </lineage>
</organism>
<evidence type="ECO:0000313" key="1">
    <source>
        <dbReference type="Proteomes" id="UP000887565"/>
    </source>
</evidence>
<dbReference type="AlphaFoldDB" id="A0A915JC96"/>
<dbReference type="WBParaSite" id="nRc.2.0.1.t23782-RA">
    <property type="protein sequence ID" value="nRc.2.0.1.t23782-RA"/>
    <property type="gene ID" value="nRc.2.0.1.g23782"/>
</dbReference>